<evidence type="ECO:0000256" key="3">
    <source>
        <dbReference type="ARBA" id="ARBA00020268"/>
    </source>
</evidence>
<dbReference type="Proteomes" id="UP000622687">
    <property type="component" value="Unassembled WGS sequence"/>
</dbReference>
<feature type="transmembrane region" description="Helical" evidence="12">
    <location>
        <begin position="21"/>
        <end position="41"/>
    </location>
</feature>
<dbReference type="GO" id="GO:0042910">
    <property type="term" value="F:xenobiotic transmembrane transporter activity"/>
    <property type="evidence" value="ECO:0007669"/>
    <property type="project" value="InterPro"/>
</dbReference>
<proteinExistence type="predicted"/>
<dbReference type="InterPro" id="IPR050222">
    <property type="entry name" value="MATE_MdtK"/>
</dbReference>
<feature type="transmembrane region" description="Helical" evidence="12">
    <location>
        <begin position="351"/>
        <end position="377"/>
    </location>
</feature>
<sequence length="445" mass="48700">MLSKNVVKEVLNISIPAIAEAAVYTLMSMFDTMIIGNYGGNKAVSAVGISNEILNACVVIFITIGLSIGITSFVSRSIGARDKKEAEEYASIGFVIGIFLSFILCYGLFIFSRTILQIAGARGGVLDLSDTYTRITIVSIFFNMLINIISSILRGYGNTYTPFVASLIVAALKIVFDLALIFGITAPKMGVIGAAVASVISQFFGFIFLLLYLLIKSEVKIRLRYMIKLHTGKVKNLLFLAIPSSMEEAAFSTSRLLGTFIIMRAGTIPFAANQIANIVESMSFMPGMGFGTAATTLVGLKIGERNYKKAKEYGYACALGAVIMMGVFGIVFLLMPGFLVDLFVNEDERKVVYLASLCLFIGAFEQPSIALSLVFAGALKGAGDAKSPFIVSLLTSWLIRVPLIFYFIRILKLSIIYVWWITVIQWTVDAILMFIYFEKRLNKLG</sequence>
<feature type="transmembrane region" description="Helical" evidence="12">
    <location>
        <begin position="53"/>
        <end position="77"/>
    </location>
</feature>
<dbReference type="EMBL" id="JAEEGB010000003">
    <property type="protein sequence ID" value="MBI6871502.1"/>
    <property type="molecule type" value="Genomic_DNA"/>
</dbReference>
<evidence type="ECO:0000256" key="7">
    <source>
        <dbReference type="ARBA" id="ARBA00022692"/>
    </source>
</evidence>
<evidence type="ECO:0000256" key="10">
    <source>
        <dbReference type="ARBA" id="ARBA00023136"/>
    </source>
</evidence>
<feature type="transmembrane region" description="Helical" evidence="12">
    <location>
        <begin position="160"/>
        <end position="184"/>
    </location>
</feature>
<feature type="transmembrane region" description="Helical" evidence="12">
    <location>
        <begin position="389"/>
        <end position="408"/>
    </location>
</feature>
<evidence type="ECO:0000313" key="13">
    <source>
        <dbReference type="EMBL" id="MBI6871502.1"/>
    </source>
</evidence>
<feature type="transmembrane region" description="Helical" evidence="12">
    <location>
        <begin position="131"/>
        <end position="153"/>
    </location>
</feature>
<comment type="caution">
    <text evidence="13">The sequence shown here is derived from an EMBL/GenBank/DDBJ whole genome shotgun (WGS) entry which is preliminary data.</text>
</comment>
<dbReference type="GO" id="GO:0015297">
    <property type="term" value="F:antiporter activity"/>
    <property type="evidence" value="ECO:0007669"/>
    <property type="project" value="UniProtKB-KW"/>
</dbReference>
<dbReference type="GO" id="GO:0005886">
    <property type="term" value="C:plasma membrane"/>
    <property type="evidence" value="ECO:0007669"/>
    <property type="project" value="UniProtKB-SubCell"/>
</dbReference>
<evidence type="ECO:0000256" key="12">
    <source>
        <dbReference type="SAM" id="Phobius"/>
    </source>
</evidence>
<dbReference type="PANTHER" id="PTHR43298:SF4">
    <property type="entry name" value="DRUG_SODIUM ANTIPORTER"/>
    <property type="match status" value="1"/>
</dbReference>
<feature type="transmembrane region" description="Helical" evidence="12">
    <location>
        <begin position="315"/>
        <end position="339"/>
    </location>
</feature>
<dbReference type="AlphaFoldDB" id="A0A934HVV2"/>
<evidence type="ECO:0000256" key="11">
    <source>
        <dbReference type="ARBA" id="ARBA00031636"/>
    </source>
</evidence>
<evidence type="ECO:0000256" key="4">
    <source>
        <dbReference type="ARBA" id="ARBA00022448"/>
    </source>
</evidence>
<dbReference type="InterPro" id="IPR048279">
    <property type="entry name" value="MdtK-like"/>
</dbReference>
<feature type="transmembrane region" description="Helical" evidence="12">
    <location>
        <begin position="190"/>
        <end position="215"/>
    </location>
</feature>
<evidence type="ECO:0000256" key="9">
    <source>
        <dbReference type="ARBA" id="ARBA00023065"/>
    </source>
</evidence>
<organism evidence="13 14">
    <name type="scientific">Clostridium aciditolerans</name>
    <dbReference type="NCBI Taxonomy" id="339861"/>
    <lineage>
        <taxon>Bacteria</taxon>
        <taxon>Bacillati</taxon>
        <taxon>Bacillota</taxon>
        <taxon>Clostridia</taxon>
        <taxon>Eubacteriales</taxon>
        <taxon>Clostridiaceae</taxon>
        <taxon>Clostridium</taxon>
    </lineage>
</organism>
<dbReference type="InterPro" id="IPR002528">
    <property type="entry name" value="MATE_fam"/>
</dbReference>
<keyword evidence="9" id="KW-0406">Ion transport</keyword>
<evidence type="ECO:0000256" key="6">
    <source>
        <dbReference type="ARBA" id="ARBA00022475"/>
    </source>
</evidence>
<keyword evidence="14" id="KW-1185">Reference proteome</keyword>
<feature type="transmembrane region" description="Helical" evidence="12">
    <location>
        <begin position="414"/>
        <end position="437"/>
    </location>
</feature>
<keyword evidence="6" id="KW-1003">Cell membrane</keyword>
<dbReference type="PIRSF" id="PIRSF006603">
    <property type="entry name" value="DinF"/>
    <property type="match status" value="1"/>
</dbReference>
<evidence type="ECO:0000256" key="1">
    <source>
        <dbReference type="ARBA" id="ARBA00003408"/>
    </source>
</evidence>
<feature type="transmembrane region" description="Helical" evidence="12">
    <location>
        <begin position="89"/>
        <end position="111"/>
    </location>
</feature>
<keyword evidence="7 12" id="KW-0812">Transmembrane</keyword>
<dbReference type="PANTHER" id="PTHR43298">
    <property type="entry name" value="MULTIDRUG RESISTANCE PROTEIN NORM-RELATED"/>
    <property type="match status" value="1"/>
</dbReference>
<reference evidence="13" key="1">
    <citation type="submission" date="2020-12" db="EMBL/GenBank/DDBJ databases">
        <title>Clostridium thailandense sp. nov., a novel acetogenic bacterium isolated from peat land soil in Thailand.</title>
        <authorList>
            <person name="Chaikitkaew S."/>
            <person name="Birkeland N.K."/>
        </authorList>
    </citation>
    <scope>NUCLEOTIDE SEQUENCE</scope>
    <source>
        <strain evidence="13">DSM 17425</strain>
    </source>
</reference>
<keyword evidence="8 12" id="KW-1133">Transmembrane helix</keyword>
<comment type="subcellular location">
    <subcellularLocation>
        <location evidence="2">Cell membrane</location>
        <topology evidence="2">Multi-pass membrane protein</topology>
    </subcellularLocation>
</comment>
<dbReference type="NCBIfam" id="TIGR00797">
    <property type="entry name" value="matE"/>
    <property type="match status" value="1"/>
</dbReference>
<dbReference type="RefSeq" id="WP_211140950.1">
    <property type="nucleotide sequence ID" value="NZ_JAEEGB010000003.1"/>
</dbReference>
<evidence type="ECO:0000256" key="8">
    <source>
        <dbReference type="ARBA" id="ARBA00022989"/>
    </source>
</evidence>
<gene>
    <name evidence="13" type="ORF">I6U51_02130</name>
</gene>
<keyword evidence="5" id="KW-0050">Antiport</keyword>
<dbReference type="GO" id="GO:0006811">
    <property type="term" value="P:monoatomic ion transport"/>
    <property type="evidence" value="ECO:0007669"/>
    <property type="project" value="UniProtKB-KW"/>
</dbReference>
<dbReference type="Pfam" id="PF01554">
    <property type="entry name" value="MatE"/>
    <property type="match status" value="2"/>
</dbReference>
<protein>
    <recommendedName>
        <fullName evidence="3">Probable multidrug resistance protein NorM</fullName>
    </recommendedName>
    <alternativeName>
        <fullName evidence="11">Multidrug-efflux transporter</fullName>
    </alternativeName>
</protein>
<evidence type="ECO:0000256" key="2">
    <source>
        <dbReference type="ARBA" id="ARBA00004651"/>
    </source>
</evidence>
<accession>A0A934HVV2</accession>
<keyword evidence="4" id="KW-0813">Transport</keyword>
<name>A0A934HVV2_9CLOT</name>
<keyword evidence="10 12" id="KW-0472">Membrane</keyword>
<evidence type="ECO:0000256" key="5">
    <source>
        <dbReference type="ARBA" id="ARBA00022449"/>
    </source>
</evidence>
<evidence type="ECO:0000313" key="14">
    <source>
        <dbReference type="Proteomes" id="UP000622687"/>
    </source>
</evidence>
<comment type="function">
    <text evidence="1">Multidrug efflux pump.</text>
</comment>
<dbReference type="CDD" id="cd13137">
    <property type="entry name" value="MATE_NorM_like"/>
    <property type="match status" value="1"/>
</dbReference>